<dbReference type="AlphaFoldDB" id="A0A061S930"/>
<reference evidence="2" key="1">
    <citation type="submission" date="2014-05" db="EMBL/GenBank/DDBJ databases">
        <title>The transcriptome of the halophilic microalga Tetraselmis sp. GSL018 isolated from the Great Salt Lake, Utah.</title>
        <authorList>
            <person name="Jinkerson R.E."/>
            <person name="D'Adamo S."/>
            <person name="Posewitz M.C."/>
        </authorList>
    </citation>
    <scope>NUCLEOTIDE SEQUENCE</scope>
    <source>
        <strain evidence="2">GSL018</strain>
    </source>
</reference>
<evidence type="ECO:0000256" key="1">
    <source>
        <dbReference type="SAM" id="MobiDB-lite"/>
    </source>
</evidence>
<protein>
    <submittedName>
        <fullName evidence="2">Uncharacterized protein</fullName>
    </submittedName>
</protein>
<evidence type="ECO:0000313" key="2">
    <source>
        <dbReference type="EMBL" id="JAC79415.1"/>
    </source>
</evidence>
<organism evidence="2">
    <name type="scientific">Tetraselmis sp. GSL018</name>
    <dbReference type="NCBI Taxonomy" id="582737"/>
    <lineage>
        <taxon>Eukaryota</taxon>
        <taxon>Viridiplantae</taxon>
        <taxon>Chlorophyta</taxon>
        <taxon>core chlorophytes</taxon>
        <taxon>Chlorodendrophyceae</taxon>
        <taxon>Chlorodendrales</taxon>
        <taxon>Chlorodendraceae</taxon>
        <taxon>Tetraselmis</taxon>
    </lineage>
</organism>
<accession>A0A061S930</accession>
<proteinExistence type="predicted"/>
<name>A0A061S930_9CHLO</name>
<dbReference type="EMBL" id="GBEZ01005946">
    <property type="protein sequence ID" value="JAC79415.1"/>
    <property type="molecule type" value="Transcribed_RNA"/>
</dbReference>
<sequence length="39" mass="3951">MADASAYPAGTRGAHPPCPRSNALRVLCSQGPRGGEGEL</sequence>
<feature type="region of interest" description="Disordered" evidence="1">
    <location>
        <begin position="1"/>
        <end position="22"/>
    </location>
</feature>
<feature type="non-terminal residue" evidence="2">
    <location>
        <position position="39"/>
    </location>
</feature>
<gene>
    <name evidence="2" type="ORF">TSPGSL018_12767</name>
</gene>